<organism evidence="1 2">
    <name type="scientific">Rotavirus B</name>
    <dbReference type="NCBI Taxonomy" id="28876"/>
    <lineage>
        <taxon>Viruses</taxon>
        <taxon>Riboviria</taxon>
        <taxon>Orthornavirae</taxon>
        <taxon>Duplornaviricota</taxon>
        <taxon>Resentoviricetes</taxon>
        <taxon>Reovirales</taxon>
        <taxon>Sedoreoviridae</taxon>
        <taxon>Rotavirus</taxon>
        <taxon>Rotavirus betagastroenteritidis</taxon>
    </lineage>
</organism>
<evidence type="ECO:0000313" key="1">
    <source>
        <dbReference type="EMBL" id="AKA40849.1"/>
    </source>
</evidence>
<gene>
    <name evidence="1" type="primary">VP3</name>
    <name evidence="1" type="ORF">NC78_46697gpVP3</name>
</gene>
<name>A0A0D5Z8L2_9REOV</name>
<reference evidence="1 2" key="1">
    <citation type="submission" date="2015-02" db="EMBL/GenBank/DDBJ databases">
        <authorList>
            <person name="Das S.R."/>
            <person name="Halpin R.A."/>
            <person name="Stucker K.M."/>
            <person name="Akopov A."/>
            <person name="Fedorova N."/>
            <person name="Puri V."/>
            <person name="Stockwell T."/>
            <person name="Amedeo P."/>
            <person name="Katzel D."/>
            <person name="Schobel S."/>
            <person name="Shrivastava S."/>
            <person name="Nyaga M.M."/>
            <person name="Magagula N.B."/>
            <person name="Peenze I."/>
            <person name="Seheri M.L."/>
            <person name="Mwenda J."/>
            <person name="Wentworth D.E."/>
            <person name="Mphahlele J."/>
        </authorList>
    </citation>
    <scope>NUCLEOTIDE SEQUENCE [LARGE SCALE GENOMIC DNA]</scope>
    <source>
        <strain evidence="1 2">RVB/Human-wt/SEN/MRC-DPRU4680/2010/GXP[X]</strain>
    </source>
</reference>
<protein>
    <submittedName>
        <fullName evidence="1">RNA capping protein VP3</fullName>
    </submittedName>
</protein>
<evidence type="ECO:0000313" key="2">
    <source>
        <dbReference type="Proteomes" id="UP000246455"/>
    </source>
</evidence>
<dbReference type="Proteomes" id="UP000246455">
    <property type="component" value="Genome"/>
</dbReference>
<accession>A0A0D5Z8L2</accession>
<proteinExistence type="predicted"/>
<sequence length="763" mass="88622">MSKLIEFSDLGAEISNREDLFKLSNDTSSFKIIKPTAAIKDYIGTSTHYVVLDRRDNDETADVLTTLFPTSVIFNCEEGYKFGGCRHLLNNTLHISDGMFSYGVNSIQNWIPRGWIVDKCDRLDDHVGDYIIKLLVDSCSSQTIREMNKMRPGTYPRMERVEEEFTNFLKKMTTPQKEIDFQSYNYAVQRRQIGYVVRKTVFSLIKSNNWNVNYIGPEFESFKEIINLLTDKNYTGKFVTFTFNSSKKHSYKHHIREYLNEKAGWNYVHRMRHKYENAFCHLIYNHVAKQRSYSTIYVNTLYNVGNWTEAYQWLDINVVDHLPVIQKNSIIFGYMLSSKECSFSVNVESDLVVYSPSPYDDDSNVWTVSIMGNKLGTTYNEDDRIAVKTNNLPNYVFGGVPFTAAALKFDYINIALYSLSNSINSPELIKATLSYDHIFTFPSYSKGDWRDERATTDDIFVTTEKQLRFEDWIIDAKNLSLEMDVEVVSEAVFLQFGKHRAFISDMYQHLISFRFKQKNFFSDQKFSHFGIRQPSIYNRDIYLSSRLNAYINRQLTLSTDLSLIKQNNFEGFSGHLIAVEKYFHALVYTMSPMRWAKRALSDAIYSKTDSFSNAIGDRHSLHDFRNTYAYLGDTINPIFRSNLVTNKFADDPKFAITLSCGANHITLQLTTKNPQIALQEIGNTIHGMVIKKLDKNDFGNIKVILYQTKDMIQYKICNILRSMDIPCQQHRPYIMHMTVKTESNVPDVIIINRNDLIIKEIKR</sequence>
<dbReference type="EMBL" id="KP753136">
    <property type="protein sequence ID" value="AKA40849.1"/>
    <property type="molecule type" value="Genomic_RNA"/>
</dbReference>